<dbReference type="EMBL" id="CABWMV010000001">
    <property type="protein sequence ID" value="VXC29894.1"/>
    <property type="molecule type" value="Genomic_DNA"/>
</dbReference>
<evidence type="ECO:0000313" key="4">
    <source>
        <dbReference type="Proteomes" id="UP000432350"/>
    </source>
</evidence>
<keyword evidence="2" id="KW-1133">Transmembrane helix</keyword>
<dbReference type="AlphaFoldDB" id="A0A653XIX0"/>
<protein>
    <submittedName>
        <fullName evidence="3">Uncharacterized protein</fullName>
    </submittedName>
</protein>
<evidence type="ECO:0000313" key="3">
    <source>
        <dbReference type="EMBL" id="VXC29894.1"/>
    </source>
</evidence>
<evidence type="ECO:0000256" key="1">
    <source>
        <dbReference type="SAM" id="MobiDB-lite"/>
    </source>
</evidence>
<dbReference type="RefSeq" id="WP_115046045.1">
    <property type="nucleotide sequence ID" value="NZ_CP068086.1"/>
</dbReference>
<feature type="transmembrane region" description="Helical" evidence="2">
    <location>
        <begin position="6"/>
        <end position="26"/>
    </location>
</feature>
<evidence type="ECO:0000256" key="2">
    <source>
        <dbReference type="SAM" id="Phobius"/>
    </source>
</evidence>
<keyword evidence="2" id="KW-0472">Membrane</keyword>
<keyword evidence="2" id="KW-0812">Transmembrane</keyword>
<gene>
    <name evidence="3" type="ORF">SPHINGO8BC_10023</name>
</gene>
<feature type="compositionally biased region" description="Polar residues" evidence="1">
    <location>
        <begin position="113"/>
        <end position="132"/>
    </location>
</feature>
<name>A0A653XIX0_SPHMU</name>
<accession>A0A653XIX0</accession>
<feature type="region of interest" description="Disordered" evidence="1">
    <location>
        <begin position="110"/>
        <end position="132"/>
    </location>
</feature>
<feature type="region of interest" description="Disordered" evidence="1">
    <location>
        <begin position="83"/>
        <end position="102"/>
    </location>
</feature>
<reference evidence="3 4" key="1">
    <citation type="submission" date="2019-10" db="EMBL/GenBank/DDBJ databases">
        <authorList>
            <person name="Karimi E."/>
        </authorList>
    </citation>
    <scope>NUCLEOTIDE SEQUENCE [LARGE SCALE GENOMIC DNA]</scope>
    <source>
        <strain evidence="3">Sphingobacterium sp. 8BC</strain>
    </source>
</reference>
<sequence>MGTLKNNGLRACIALMVILFGVFVAVKAMERKEEVKAEPKSLVNQTWYFNGTSSDDPTDESLYVTTPPSDGCITPYQKICEVQAPDDGNGHPDMDAPVGSQTVRDQINDAKASLSNPGGPSTNSTVTAFRKN</sequence>
<proteinExistence type="predicted"/>
<organism evidence="3 4">
    <name type="scientific">Sphingobacterium multivorum</name>
    <dbReference type="NCBI Taxonomy" id="28454"/>
    <lineage>
        <taxon>Bacteria</taxon>
        <taxon>Pseudomonadati</taxon>
        <taxon>Bacteroidota</taxon>
        <taxon>Sphingobacteriia</taxon>
        <taxon>Sphingobacteriales</taxon>
        <taxon>Sphingobacteriaceae</taxon>
        <taxon>Sphingobacterium</taxon>
    </lineage>
</organism>
<dbReference type="Proteomes" id="UP000432350">
    <property type="component" value="Unassembled WGS sequence"/>
</dbReference>